<name>A0A8X6SP40_TRICX</name>
<reference evidence="1" key="1">
    <citation type="submission" date="2020-08" db="EMBL/GenBank/DDBJ databases">
        <title>Multicomponent nature underlies the extraordinary mechanical properties of spider dragline silk.</title>
        <authorList>
            <person name="Kono N."/>
            <person name="Nakamura H."/>
            <person name="Mori M."/>
            <person name="Yoshida Y."/>
            <person name="Ohtoshi R."/>
            <person name="Malay A.D."/>
            <person name="Moran D.A.P."/>
            <person name="Tomita M."/>
            <person name="Numata K."/>
            <person name="Arakawa K."/>
        </authorList>
    </citation>
    <scope>NUCLEOTIDE SEQUENCE</scope>
</reference>
<dbReference type="Proteomes" id="UP000887159">
    <property type="component" value="Unassembled WGS sequence"/>
</dbReference>
<dbReference type="AlphaFoldDB" id="A0A8X6SP40"/>
<evidence type="ECO:0000313" key="2">
    <source>
        <dbReference type="Proteomes" id="UP000887159"/>
    </source>
</evidence>
<dbReference type="EMBL" id="BMAU01021315">
    <property type="protein sequence ID" value="GFY12612.1"/>
    <property type="molecule type" value="Genomic_DNA"/>
</dbReference>
<proteinExistence type="predicted"/>
<evidence type="ECO:0000313" key="1">
    <source>
        <dbReference type="EMBL" id="GFY12612.1"/>
    </source>
</evidence>
<keyword evidence="2" id="KW-1185">Reference proteome</keyword>
<accession>A0A8X6SP40</accession>
<comment type="caution">
    <text evidence="1">The sequence shown here is derived from an EMBL/GenBank/DDBJ whole genome shotgun (WGS) entry which is preliminary data.</text>
</comment>
<protein>
    <submittedName>
        <fullName evidence="1">Uncharacterized protein</fullName>
    </submittedName>
</protein>
<sequence>MLNDDEIVTSMQEECYPVDDEMDENEDNNESSKGPSNVDTFSALDTAIECVRFHILPGSHSVFGYPNNRCIWSQLIRINDVLLYKVAVVYDTLVATVQHLTAWSLLASDDNTSTPDLFECVRQFIARRCWLCYHLRDRNCEQFQ</sequence>
<gene>
    <name evidence="1" type="ORF">TNCV_2448031</name>
</gene>
<organism evidence="1 2">
    <name type="scientific">Trichonephila clavipes</name>
    <name type="common">Golden silk orbweaver</name>
    <name type="synonym">Nephila clavipes</name>
    <dbReference type="NCBI Taxonomy" id="2585209"/>
    <lineage>
        <taxon>Eukaryota</taxon>
        <taxon>Metazoa</taxon>
        <taxon>Ecdysozoa</taxon>
        <taxon>Arthropoda</taxon>
        <taxon>Chelicerata</taxon>
        <taxon>Arachnida</taxon>
        <taxon>Araneae</taxon>
        <taxon>Araneomorphae</taxon>
        <taxon>Entelegynae</taxon>
        <taxon>Araneoidea</taxon>
        <taxon>Nephilidae</taxon>
        <taxon>Trichonephila</taxon>
    </lineage>
</organism>